<evidence type="ECO:0000256" key="3">
    <source>
        <dbReference type="ARBA" id="ARBA00022475"/>
    </source>
</evidence>
<evidence type="ECO:0000256" key="5">
    <source>
        <dbReference type="ARBA" id="ARBA00022989"/>
    </source>
</evidence>
<keyword evidence="3" id="KW-1003">Cell membrane</keyword>
<dbReference type="InterPro" id="IPR002010">
    <property type="entry name" value="T3SS_IM_R"/>
</dbReference>
<evidence type="ECO:0000256" key="7">
    <source>
        <dbReference type="SAM" id="Phobius"/>
    </source>
</evidence>
<reference evidence="8 9" key="1">
    <citation type="submission" date="2019-02" db="EMBL/GenBank/DDBJ databases">
        <authorList>
            <person name="Fomenkov A."/>
            <person name="Dubinina G."/>
            <person name="Grabovich M."/>
            <person name="Vincze T."/>
            <person name="Roberts R.J."/>
        </authorList>
    </citation>
    <scope>NUCLEOTIDE SEQUENCE [LARGE SCALE GENOMIC DNA]</scope>
    <source>
        <strain evidence="8 9">P</strain>
    </source>
</reference>
<evidence type="ECO:0000256" key="2">
    <source>
        <dbReference type="ARBA" id="ARBA00009772"/>
    </source>
</evidence>
<dbReference type="PANTHER" id="PTHR30065">
    <property type="entry name" value="FLAGELLAR BIOSYNTHETIC PROTEIN FLIR"/>
    <property type="match status" value="1"/>
</dbReference>
<dbReference type="AlphaFoldDB" id="A0A5C1QG28"/>
<keyword evidence="9" id="KW-1185">Reference proteome</keyword>
<dbReference type="Proteomes" id="UP000323824">
    <property type="component" value="Chromosome"/>
</dbReference>
<dbReference type="GO" id="GO:0005886">
    <property type="term" value="C:plasma membrane"/>
    <property type="evidence" value="ECO:0007669"/>
    <property type="project" value="UniProtKB-SubCell"/>
</dbReference>
<keyword evidence="4 7" id="KW-0812">Transmembrane</keyword>
<evidence type="ECO:0000313" key="9">
    <source>
        <dbReference type="Proteomes" id="UP000323824"/>
    </source>
</evidence>
<sequence length="231" mass="25880">MKCSCSRSSKEFTSPNDNYSYISICKGVYDTRRCNFLFFLALGEVALGIITGFFITIIFAIFQLAGQMFAVQMGFGASQVFDPMAQVQIPVIGQLFNFVALFIFITTGAFQKIFIIGIVRSIEFVKATDLIVQQEFLLDRAIYAFSTLFSQALIIAFPMLGTLILLSVTMGLLAKASPQMNLMMVGFPIQITIGFVMIAFSLPYLIEKFSIILDNNFYFIAEIFSRVANYE</sequence>
<reference evidence="8 9" key="2">
    <citation type="submission" date="2019-09" db="EMBL/GenBank/DDBJ databases">
        <title>Complete Genome Sequence and Methylome Analysis of free living Spirochaetas.</title>
        <authorList>
            <person name="Leshcheva N."/>
            <person name="Mikheeva N."/>
        </authorList>
    </citation>
    <scope>NUCLEOTIDE SEQUENCE [LARGE SCALE GENOMIC DNA]</scope>
    <source>
        <strain evidence="8 9">P</strain>
    </source>
</reference>
<keyword evidence="6 7" id="KW-0472">Membrane</keyword>
<feature type="transmembrane region" description="Helical" evidence="7">
    <location>
        <begin position="85"/>
        <end position="106"/>
    </location>
</feature>
<dbReference type="PRINTS" id="PR00953">
    <property type="entry name" value="TYPE3IMRPROT"/>
</dbReference>
<dbReference type="OrthoDB" id="363096at2"/>
<accession>A0A5C1QG28</accession>
<organism evidence="8 9">
    <name type="scientific">Thiospirochaeta perfilievii</name>
    <dbReference type="NCBI Taxonomy" id="252967"/>
    <lineage>
        <taxon>Bacteria</taxon>
        <taxon>Pseudomonadati</taxon>
        <taxon>Spirochaetota</taxon>
        <taxon>Spirochaetia</taxon>
        <taxon>Spirochaetales</taxon>
        <taxon>Spirochaetaceae</taxon>
        <taxon>Thiospirochaeta</taxon>
    </lineage>
</organism>
<feature type="transmembrane region" description="Helical" evidence="7">
    <location>
        <begin position="185"/>
        <end position="206"/>
    </location>
</feature>
<comment type="similarity">
    <text evidence="2">Belongs to the FliR/MopE/SpaR family.</text>
</comment>
<feature type="transmembrane region" description="Helical" evidence="7">
    <location>
        <begin position="152"/>
        <end position="173"/>
    </location>
</feature>
<protein>
    <submittedName>
        <fullName evidence="8">Type III secretion protein</fullName>
    </submittedName>
</protein>
<gene>
    <name evidence="8" type="ORF">EW093_15460</name>
</gene>
<dbReference type="EMBL" id="CP035807">
    <property type="protein sequence ID" value="QEN06029.1"/>
    <property type="molecule type" value="Genomic_DNA"/>
</dbReference>
<proteinExistence type="inferred from homology"/>
<feature type="transmembrane region" description="Helical" evidence="7">
    <location>
        <begin position="36"/>
        <end position="65"/>
    </location>
</feature>
<dbReference type="GO" id="GO:0006605">
    <property type="term" value="P:protein targeting"/>
    <property type="evidence" value="ECO:0007669"/>
    <property type="project" value="InterPro"/>
</dbReference>
<evidence type="ECO:0000313" key="8">
    <source>
        <dbReference type="EMBL" id="QEN06029.1"/>
    </source>
</evidence>
<keyword evidence="5 7" id="KW-1133">Transmembrane helix</keyword>
<evidence type="ECO:0000256" key="4">
    <source>
        <dbReference type="ARBA" id="ARBA00022692"/>
    </source>
</evidence>
<evidence type="ECO:0000256" key="1">
    <source>
        <dbReference type="ARBA" id="ARBA00004651"/>
    </source>
</evidence>
<comment type="subcellular location">
    <subcellularLocation>
        <location evidence="1">Cell membrane</location>
        <topology evidence="1">Multi-pass membrane protein</topology>
    </subcellularLocation>
</comment>
<dbReference type="Pfam" id="PF01311">
    <property type="entry name" value="Bac_export_1"/>
    <property type="match status" value="1"/>
</dbReference>
<evidence type="ECO:0000256" key="6">
    <source>
        <dbReference type="ARBA" id="ARBA00023136"/>
    </source>
</evidence>
<dbReference type="KEGG" id="sper:EW093_15460"/>
<dbReference type="PANTHER" id="PTHR30065:SF1">
    <property type="entry name" value="SURFACE PRESENTATION OF ANTIGENS PROTEIN SPAR"/>
    <property type="match status" value="1"/>
</dbReference>
<name>A0A5C1QG28_9SPIO</name>